<reference evidence="1" key="1">
    <citation type="journal article" date="2020" name="mSystems">
        <title>Genome- and Community-Level Interaction Insights into Carbon Utilization and Element Cycling Functions of Hydrothermarchaeota in Hydrothermal Sediment.</title>
        <authorList>
            <person name="Zhou Z."/>
            <person name="Liu Y."/>
            <person name="Xu W."/>
            <person name="Pan J."/>
            <person name="Luo Z.H."/>
            <person name="Li M."/>
        </authorList>
    </citation>
    <scope>NUCLEOTIDE SEQUENCE [LARGE SCALE GENOMIC DNA]</scope>
    <source>
        <strain evidence="1">SpSt-479</strain>
    </source>
</reference>
<sequence length="132" mass="15062">MKNVLLKIVVMVLAVSSFSFGINSPYKKSSVNREVIIKNLMVGVKSDNYGLRTSSALLLGEFKAEEAVIELLRMLHKEDTDDARIVAALSLLRISDSRGIYAIKQAIRFDKSERVKRMCEKFYMHYLENKSK</sequence>
<evidence type="ECO:0000313" key="1">
    <source>
        <dbReference type="EMBL" id="HFI91060.1"/>
    </source>
</evidence>
<comment type="caution">
    <text evidence="1">The sequence shown here is derived from an EMBL/GenBank/DDBJ whole genome shotgun (WGS) entry which is preliminary data.</text>
</comment>
<dbReference type="InterPro" id="IPR011989">
    <property type="entry name" value="ARM-like"/>
</dbReference>
<accession>A0A7V2ZJH4</accession>
<gene>
    <name evidence="1" type="ORF">ENS31_05935</name>
</gene>
<proteinExistence type="predicted"/>
<dbReference type="EMBL" id="DSUJ01000008">
    <property type="protein sequence ID" value="HFI91060.1"/>
    <property type="molecule type" value="Genomic_DNA"/>
</dbReference>
<protein>
    <submittedName>
        <fullName evidence="1">HEAT repeat domain-containing protein</fullName>
    </submittedName>
</protein>
<dbReference type="InterPro" id="IPR016024">
    <property type="entry name" value="ARM-type_fold"/>
</dbReference>
<dbReference type="Gene3D" id="1.25.10.10">
    <property type="entry name" value="Leucine-rich Repeat Variant"/>
    <property type="match status" value="1"/>
</dbReference>
<dbReference type="AlphaFoldDB" id="A0A7V2ZJH4"/>
<organism evidence="1">
    <name type="scientific">Ignavibacterium album</name>
    <dbReference type="NCBI Taxonomy" id="591197"/>
    <lineage>
        <taxon>Bacteria</taxon>
        <taxon>Pseudomonadati</taxon>
        <taxon>Ignavibacteriota</taxon>
        <taxon>Ignavibacteria</taxon>
        <taxon>Ignavibacteriales</taxon>
        <taxon>Ignavibacteriaceae</taxon>
        <taxon>Ignavibacterium</taxon>
    </lineage>
</organism>
<dbReference type="SUPFAM" id="SSF48371">
    <property type="entry name" value="ARM repeat"/>
    <property type="match status" value="1"/>
</dbReference>
<name>A0A7V2ZJH4_9BACT</name>